<evidence type="ECO:0000256" key="8">
    <source>
        <dbReference type="ARBA" id="ARBA00047553"/>
    </source>
</evidence>
<sequence length="498" mass="57543">MLLPGTLFLIALAFTFYVDCTSNVSVQKSRIWGPGLHADFLVPVRYFYVQLVNKDGSNVTESVGEDAITVSVVSGDGSPSRIWSQVLDRHDGSYIVRYRLYSTTSGLQISVHFKGRHIAGSPYRIAGDIYHDTCDCPHQTVVQWAQSVGCPATYSQIREDLEIFKDLDMTKVAKEAVERYNRDGQHSLCHYKIVENKVYRKCYGQHVGFNMFGDAILLSLTRKMLFPNFEFFLNLGDWPLVTRKQNPLPVFSWCGSKQTFDIVLPTYDITEATLEMMGRVSLDMFSTQANTGPKWANKSNTAFWRGRDSRRERLDLVEMSLKKPDLIDARLTNMFFFPKNPEKYGELVKQVSFFDFFKHKYQLNIDGTVAAYRFPYLLAGDSVVFKQDSDYYEHFYRELTPYVHYIPIKHDLSDVIEKIKWARENDEEVHQIAKNGQHYAREHLTPADILCYHVRVFQHYASLIKKGTKGIKEFDLVNNPNDRDCNCPKKKVTKHTEL</sequence>
<dbReference type="Gene3D" id="2.60.40.10">
    <property type="entry name" value="Immunoglobulins"/>
    <property type="match status" value="1"/>
</dbReference>
<comment type="catalytic activity">
    <reaction evidence="8">
        <text>L-seryl-[EGF-like domain protein] + UDP-alpha-D-xylose = 3-O-(beta-D-xylosyl)-L-seryl-[EGF-like domain protein] + UDP + H(+)</text>
        <dbReference type="Rhea" id="RHEA:62016"/>
        <dbReference type="Rhea" id="RHEA-COMP:16010"/>
        <dbReference type="Rhea" id="RHEA-COMP:16011"/>
        <dbReference type="ChEBI" id="CHEBI:15378"/>
        <dbReference type="ChEBI" id="CHEBI:29999"/>
        <dbReference type="ChEBI" id="CHEBI:57632"/>
        <dbReference type="ChEBI" id="CHEBI:58223"/>
        <dbReference type="ChEBI" id="CHEBI:132085"/>
    </reaction>
</comment>
<evidence type="ECO:0000256" key="2">
    <source>
        <dbReference type="ARBA" id="ARBA00006063"/>
    </source>
</evidence>
<comment type="caution">
    <text evidence="13">The sequence shown here is derived from an EMBL/GenBank/DDBJ whole genome shotgun (WGS) entry which is preliminary data.</text>
</comment>
<keyword evidence="4" id="KW-0808">Transferase</keyword>
<keyword evidence="14" id="KW-1185">Reference proteome</keyword>
<dbReference type="SMART" id="SM00672">
    <property type="entry name" value="CAP10"/>
    <property type="match status" value="1"/>
</dbReference>
<evidence type="ECO:0000256" key="9">
    <source>
        <dbReference type="ARBA" id="ARBA00049246"/>
    </source>
</evidence>
<dbReference type="SMART" id="SM00557">
    <property type="entry name" value="IG_FLMN"/>
    <property type="match status" value="1"/>
</dbReference>
<dbReference type="PROSITE" id="PS50194">
    <property type="entry name" value="FILAMIN_REPEAT"/>
    <property type="match status" value="1"/>
</dbReference>
<dbReference type="InterPro" id="IPR013783">
    <property type="entry name" value="Ig-like_fold"/>
</dbReference>
<dbReference type="EMBL" id="JASAOG010000229">
    <property type="protein sequence ID" value="KAK0042926.1"/>
    <property type="molecule type" value="Genomic_DNA"/>
</dbReference>
<dbReference type="InterPro" id="IPR014756">
    <property type="entry name" value="Ig_E-set"/>
</dbReference>
<evidence type="ECO:0000256" key="1">
    <source>
        <dbReference type="ARBA" id="ARBA00004922"/>
    </source>
</evidence>
<name>A0AAD8AV00_BIOPF</name>
<dbReference type="PANTHER" id="PTHR12203:SF122">
    <property type="entry name" value="GLYCOSYL TRANSFERASE CAP10 DOMAIN-CONTAINING PROTEIN"/>
    <property type="match status" value="1"/>
</dbReference>
<organism evidence="13 14">
    <name type="scientific">Biomphalaria pfeifferi</name>
    <name type="common">Bloodfluke planorb</name>
    <name type="synonym">Freshwater snail</name>
    <dbReference type="NCBI Taxonomy" id="112525"/>
    <lineage>
        <taxon>Eukaryota</taxon>
        <taxon>Metazoa</taxon>
        <taxon>Spiralia</taxon>
        <taxon>Lophotrochozoa</taxon>
        <taxon>Mollusca</taxon>
        <taxon>Gastropoda</taxon>
        <taxon>Heterobranchia</taxon>
        <taxon>Euthyneura</taxon>
        <taxon>Panpulmonata</taxon>
        <taxon>Hygrophila</taxon>
        <taxon>Lymnaeoidea</taxon>
        <taxon>Planorbidae</taxon>
        <taxon>Biomphalaria</taxon>
    </lineage>
</organism>
<feature type="domain" description="Glycosyl transferase CAP10" evidence="12">
    <location>
        <begin position="225"/>
        <end position="467"/>
    </location>
</feature>
<keyword evidence="3" id="KW-0328">Glycosyltransferase</keyword>
<dbReference type="Pfam" id="PF00630">
    <property type="entry name" value="Filamin"/>
    <property type="match status" value="1"/>
</dbReference>
<evidence type="ECO:0000256" key="7">
    <source>
        <dbReference type="ARBA" id="ARBA00023180"/>
    </source>
</evidence>
<dbReference type="FunFam" id="2.60.40.10:FF:000419">
    <property type="entry name" value="KDEL (Lys-Asp-Glu-Leu) containing 1"/>
    <property type="match status" value="1"/>
</dbReference>
<accession>A0AAD8AV00</accession>
<evidence type="ECO:0000256" key="11">
    <source>
        <dbReference type="SAM" id="SignalP"/>
    </source>
</evidence>
<reference evidence="13" key="2">
    <citation type="submission" date="2023-04" db="EMBL/GenBank/DDBJ databases">
        <authorList>
            <person name="Bu L."/>
            <person name="Lu L."/>
            <person name="Laidemitt M.R."/>
            <person name="Zhang S.M."/>
            <person name="Mutuku M."/>
            <person name="Mkoji G."/>
            <person name="Steinauer M."/>
            <person name="Loker E.S."/>
        </authorList>
    </citation>
    <scope>NUCLEOTIDE SEQUENCE</scope>
    <source>
        <strain evidence="13">KasaAsao</strain>
        <tissue evidence="13">Whole Snail</tissue>
    </source>
</reference>
<evidence type="ECO:0000256" key="10">
    <source>
        <dbReference type="PROSITE-ProRule" id="PRU00087"/>
    </source>
</evidence>
<comment type="pathway">
    <text evidence="1">Protein modification; protein glycosylation.</text>
</comment>
<evidence type="ECO:0000313" key="14">
    <source>
        <dbReference type="Proteomes" id="UP001233172"/>
    </source>
</evidence>
<evidence type="ECO:0000313" key="13">
    <source>
        <dbReference type="EMBL" id="KAK0042926.1"/>
    </source>
</evidence>
<dbReference type="AlphaFoldDB" id="A0AAD8AV00"/>
<feature type="signal peptide" evidence="11">
    <location>
        <begin position="1"/>
        <end position="20"/>
    </location>
</feature>
<feature type="chain" id="PRO_5042136749" evidence="11">
    <location>
        <begin position="21"/>
        <end position="498"/>
    </location>
</feature>
<dbReference type="InterPro" id="IPR017868">
    <property type="entry name" value="Filamin/ABP280_repeat-like"/>
</dbReference>
<keyword evidence="7" id="KW-0325">Glycoprotein</keyword>
<evidence type="ECO:0000256" key="3">
    <source>
        <dbReference type="ARBA" id="ARBA00022676"/>
    </source>
</evidence>
<protein>
    <submittedName>
        <fullName evidence="13">KDEL motif-containing protein 1</fullName>
    </submittedName>
</protein>
<keyword evidence="5 11" id="KW-0732">Signal</keyword>
<comment type="similarity">
    <text evidence="2">Belongs to the KDELC family.</text>
</comment>
<dbReference type="Pfam" id="PF05686">
    <property type="entry name" value="Glyco_transf_90"/>
    <property type="match status" value="1"/>
</dbReference>
<evidence type="ECO:0000256" key="5">
    <source>
        <dbReference type="ARBA" id="ARBA00022729"/>
    </source>
</evidence>
<dbReference type="InterPro" id="IPR001298">
    <property type="entry name" value="Filamin/ABP280_rpt"/>
</dbReference>
<dbReference type="Proteomes" id="UP001233172">
    <property type="component" value="Unassembled WGS sequence"/>
</dbReference>
<feature type="repeat" description="Filamin" evidence="10">
    <location>
        <begin position="21"/>
        <end position="127"/>
    </location>
</feature>
<dbReference type="PANTHER" id="PTHR12203">
    <property type="entry name" value="KDEL LYS-ASP-GLU-LEU CONTAINING - RELATED"/>
    <property type="match status" value="1"/>
</dbReference>
<evidence type="ECO:0000256" key="6">
    <source>
        <dbReference type="ARBA" id="ARBA00022824"/>
    </source>
</evidence>
<gene>
    <name evidence="13" type="ORF">Bpfe_027682</name>
</gene>
<dbReference type="SUPFAM" id="SSF81296">
    <property type="entry name" value="E set domains"/>
    <property type="match status" value="1"/>
</dbReference>
<dbReference type="InterPro" id="IPR051091">
    <property type="entry name" value="O-Glucosyltr/Glycosyltrsf_90"/>
</dbReference>
<comment type="catalytic activity">
    <reaction evidence="9">
        <text>L-seryl-[EGF-like domain protein] + UDP-alpha-D-glucose = 3-O-(beta-D-glucosyl)-L-seryl-[EGF-like domain protein] + UDP + H(+)</text>
        <dbReference type="Rhea" id="RHEA:58116"/>
        <dbReference type="Rhea" id="RHEA-COMP:14610"/>
        <dbReference type="Rhea" id="RHEA-COMP:16010"/>
        <dbReference type="ChEBI" id="CHEBI:15378"/>
        <dbReference type="ChEBI" id="CHEBI:29999"/>
        <dbReference type="ChEBI" id="CHEBI:58223"/>
        <dbReference type="ChEBI" id="CHEBI:58885"/>
        <dbReference type="ChEBI" id="CHEBI:140576"/>
    </reaction>
</comment>
<keyword evidence="6" id="KW-0256">Endoplasmic reticulum</keyword>
<evidence type="ECO:0000259" key="12">
    <source>
        <dbReference type="SMART" id="SM00672"/>
    </source>
</evidence>
<proteinExistence type="inferred from homology"/>
<evidence type="ECO:0000256" key="4">
    <source>
        <dbReference type="ARBA" id="ARBA00022679"/>
    </source>
</evidence>
<dbReference type="GO" id="GO:0046527">
    <property type="term" value="F:glucosyltransferase activity"/>
    <property type="evidence" value="ECO:0007669"/>
    <property type="project" value="TreeGrafter"/>
</dbReference>
<dbReference type="InterPro" id="IPR006598">
    <property type="entry name" value="CAP10"/>
</dbReference>
<reference evidence="13" key="1">
    <citation type="journal article" date="2023" name="PLoS Negl. Trop. Dis.">
        <title>A genome sequence for Biomphalaria pfeifferi, the major vector snail for the human-infecting parasite Schistosoma mansoni.</title>
        <authorList>
            <person name="Bu L."/>
            <person name="Lu L."/>
            <person name="Laidemitt M.R."/>
            <person name="Zhang S.M."/>
            <person name="Mutuku M."/>
            <person name="Mkoji G."/>
            <person name="Steinauer M."/>
            <person name="Loker E.S."/>
        </authorList>
    </citation>
    <scope>NUCLEOTIDE SEQUENCE</scope>
    <source>
        <strain evidence="13">KasaAsao</strain>
    </source>
</reference>
<dbReference type="GO" id="GO:0012505">
    <property type="term" value="C:endomembrane system"/>
    <property type="evidence" value="ECO:0007669"/>
    <property type="project" value="TreeGrafter"/>
</dbReference>